<keyword evidence="2" id="KW-1185">Reference proteome</keyword>
<dbReference type="EMBL" id="JAWDIU010000001">
    <property type="protein sequence ID" value="MDU0325858.1"/>
    <property type="molecule type" value="Genomic_DNA"/>
</dbReference>
<evidence type="ECO:0000313" key="1">
    <source>
        <dbReference type="EMBL" id="MDU0325858.1"/>
    </source>
</evidence>
<proteinExistence type="predicted"/>
<organism evidence="1 2">
    <name type="scientific">Microbacterium algihabitans</name>
    <dbReference type="NCBI Taxonomy" id="3075992"/>
    <lineage>
        <taxon>Bacteria</taxon>
        <taxon>Bacillati</taxon>
        <taxon>Actinomycetota</taxon>
        <taxon>Actinomycetes</taxon>
        <taxon>Micrococcales</taxon>
        <taxon>Microbacteriaceae</taxon>
        <taxon>Microbacterium</taxon>
    </lineage>
</organism>
<dbReference type="RefSeq" id="WP_316000695.1">
    <property type="nucleotide sequence ID" value="NZ_JAWDIU010000001.1"/>
</dbReference>
<sequence length="220" mass="22149">MSSSSSSPTPARRRRRLALPVVLAGSIASLILALGLSPTVAAFTASIQNTINTAGAGSLIMQENDSTGQIVCKSTDGASGVSTNSATCSTINKYGGDLAMAPGQTVTTNIPILNAGTLDAKGFTLTPGACTQSASSTVYGSATDLCSQMKIKITSGAFVLYDGTVAGLSSTIDILDKVGASSLPAGSSATFTFAVTLPSTLDASYSNLKVSQPLTWTFSS</sequence>
<name>A0ABU3RSI6_9MICO</name>
<evidence type="ECO:0000313" key="2">
    <source>
        <dbReference type="Proteomes" id="UP001256673"/>
    </source>
</evidence>
<gene>
    <name evidence="1" type="ORF">RWH43_03700</name>
</gene>
<reference evidence="1 2" key="1">
    <citation type="submission" date="2023-09" db="EMBL/GenBank/DDBJ databases">
        <title>Microbacterium fusihabitans sp. nov., Microbacterium phycihabitans sp. nov., and Microbacterium cervinum sp. nov., isolated from dried seaweeds of beach.</title>
        <authorList>
            <person name="Lee S.D."/>
        </authorList>
    </citation>
    <scope>NUCLEOTIDE SEQUENCE [LARGE SCALE GENOMIC DNA]</scope>
    <source>
        <strain evidence="1 2">KSW2-21</strain>
    </source>
</reference>
<accession>A0ABU3RSI6</accession>
<protein>
    <submittedName>
        <fullName evidence="1">Uncharacterized protein</fullName>
    </submittedName>
</protein>
<comment type="caution">
    <text evidence="1">The sequence shown here is derived from an EMBL/GenBank/DDBJ whole genome shotgun (WGS) entry which is preliminary data.</text>
</comment>
<dbReference type="Proteomes" id="UP001256673">
    <property type="component" value="Unassembled WGS sequence"/>
</dbReference>